<protein>
    <recommendedName>
        <fullName evidence="8">Zn(2)-C6 fungal-type domain-containing protein</fullName>
    </recommendedName>
</protein>
<dbReference type="SMART" id="SM00906">
    <property type="entry name" value="Fungal_trans"/>
    <property type="match status" value="1"/>
</dbReference>
<dbReference type="InterPro" id="IPR007219">
    <property type="entry name" value="XnlR_reg_dom"/>
</dbReference>
<evidence type="ECO:0000313" key="9">
    <source>
        <dbReference type="EMBL" id="CEI60115.1"/>
    </source>
</evidence>
<evidence type="ECO:0000256" key="1">
    <source>
        <dbReference type="ARBA" id="ARBA00022723"/>
    </source>
</evidence>
<dbReference type="PROSITE" id="PS00463">
    <property type="entry name" value="ZN2_CY6_FUNGAL_1"/>
    <property type="match status" value="1"/>
</dbReference>
<evidence type="ECO:0000256" key="5">
    <source>
        <dbReference type="ARBA" id="ARBA00023163"/>
    </source>
</evidence>
<dbReference type="GeneID" id="37256190"/>
<dbReference type="CDD" id="cd00067">
    <property type="entry name" value="GAL4"/>
    <property type="match status" value="1"/>
</dbReference>
<dbReference type="Gene3D" id="4.10.240.10">
    <property type="entry name" value="Zn(2)-C6 fungal-type DNA-binding domain"/>
    <property type="match status" value="1"/>
</dbReference>
<dbReference type="KEGG" id="fvn:FVRRES_04551"/>
<dbReference type="STRING" id="56646.A0A2L2TLS9"/>
<keyword evidence="1" id="KW-0479">Metal-binding</keyword>
<keyword evidence="6" id="KW-0539">Nucleus</keyword>
<dbReference type="Pfam" id="PF04082">
    <property type="entry name" value="Fungal_trans"/>
    <property type="match status" value="1"/>
</dbReference>
<organism evidence="9 10">
    <name type="scientific">Fusarium venenatum</name>
    <dbReference type="NCBI Taxonomy" id="56646"/>
    <lineage>
        <taxon>Eukaryota</taxon>
        <taxon>Fungi</taxon>
        <taxon>Dikarya</taxon>
        <taxon>Ascomycota</taxon>
        <taxon>Pezizomycotina</taxon>
        <taxon>Sordariomycetes</taxon>
        <taxon>Hypocreomycetidae</taxon>
        <taxon>Hypocreales</taxon>
        <taxon>Nectriaceae</taxon>
        <taxon>Fusarium</taxon>
    </lineage>
</organism>
<dbReference type="PROSITE" id="PS50048">
    <property type="entry name" value="ZN2_CY6_FUNGAL_2"/>
    <property type="match status" value="1"/>
</dbReference>
<dbReference type="Proteomes" id="UP000245910">
    <property type="component" value="Chromosome II"/>
</dbReference>
<keyword evidence="10" id="KW-1185">Reference proteome</keyword>
<dbReference type="AlphaFoldDB" id="A0A2L2TLS9"/>
<keyword evidence="2" id="KW-0862">Zinc</keyword>
<keyword evidence="3" id="KW-0805">Transcription regulation</keyword>
<dbReference type="GO" id="GO:0000981">
    <property type="term" value="F:DNA-binding transcription factor activity, RNA polymerase II-specific"/>
    <property type="evidence" value="ECO:0007669"/>
    <property type="project" value="InterPro"/>
</dbReference>
<dbReference type="GO" id="GO:0003677">
    <property type="term" value="F:DNA binding"/>
    <property type="evidence" value="ECO:0007669"/>
    <property type="project" value="UniProtKB-KW"/>
</dbReference>
<keyword evidence="5" id="KW-0804">Transcription</keyword>
<dbReference type="CDD" id="cd12148">
    <property type="entry name" value="fungal_TF_MHR"/>
    <property type="match status" value="1"/>
</dbReference>
<evidence type="ECO:0000256" key="7">
    <source>
        <dbReference type="SAM" id="MobiDB-lite"/>
    </source>
</evidence>
<dbReference type="SMART" id="SM00066">
    <property type="entry name" value="GAL4"/>
    <property type="match status" value="1"/>
</dbReference>
<name>A0A2L2TLS9_9HYPO</name>
<reference evidence="10" key="1">
    <citation type="submission" date="2014-10" db="EMBL/GenBank/DDBJ databases">
        <authorList>
            <person name="King R."/>
        </authorList>
    </citation>
    <scope>NUCLEOTIDE SEQUENCE [LARGE SCALE GENOMIC DNA]</scope>
    <source>
        <strain evidence="10">A3/5</strain>
    </source>
</reference>
<dbReference type="InterPro" id="IPR001138">
    <property type="entry name" value="Zn2Cys6_DnaBD"/>
</dbReference>
<dbReference type="GO" id="GO:0006351">
    <property type="term" value="P:DNA-templated transcription"/>
    <property type="evidence" value="ECO:0007669"/>
    <property type="project" value="InterPro"/>
</dbReference>
<evidence type="ECO:0000313" key="10">
    <source>
        <dbReference type="Proteomes" id="UP000245910"/>
    </source>
</evidence>
<dbReference type="PANTHER" id="PTHR47171">
    <property type="entry name" value="FARA-RELATED"/>
    <property type="match status" value="1"/>
</dbReference>
<evidence type="ECO:0000259" key="8">
    <source>
        <dbReference type="PROSITE" id="PS50048"/>
    </source>
</evidence>
<dbReference type="InterPro" id="IPR036864">
    <property type="entry name" value="Zn2-C6_fun-type_DNA-bd_sf"/>
</dbReference>
<evidence type="ECO:0000256" key="6">
    <source>
        <dbReference type="ARBA" id="ARBA00023242"/>
    </source>
</evidence>
<feature type="domain" description="Zn(2)-C6 fungal-type" evidence="8">
    <location>
        <begin position="28"/>
        <end position="61"/>
    </location>
</feature>
<dbReference type="EMBL" id="LN649230">
    <property type="protein sequence ID" value="CEI60115.1"/>
    <property type="molecule type" value="Genomic_DNA"/>
</dbReference>
<keyword evidence="4" id="KW-0238">DNA-binding</keyword>
<dbReference type="PANTHER" id="PTHR47171:SF4">
    <property type="entry name" value="ACETAMIDASE REGULATORY PROTEIN"/>
    <property type="match status" value="1"/>
</dbReference>
<evidence type="ECO:0000256" key="3">
    <source>
        <dbReference type="ARBA" id="ARBA00023015"/>
    </source>
</evidence>
<feature type="region of interest" description="Disordered" evidence="7">
    <location>
        <begin position="1"/>
        <end position="20"/>
    </location>
</feature>
<dbReference type="RefSeq" id="XP_025583835.1">
    <property type="nucleotide sequence ID" value="XM_025732872.2"/>
</dbReference>
<sequence length="652" mass="74137">MSGHRLRSQNISARRAQPSGVDVPTRRACVNCRQRKIRCDIVDKGVPCTNCSTHSRPGCRSCPNKKEARQFLRQLAVLAPLRPRQPNNSPTPTSSFVVASETSSPEEGGEIELGAHVLNDNDARDAELGHRTRAHFIGNDLSNCNYLFRQSSSNVGYDNIFHFNNGQLESSHDWYERHGVTGEPLERPDKQLEMRLIRAYFDQINRGWPIVDEELFMTQYHGQDPTNPTCLTLLNAIMLVGAHALASHDESMVPLLRVFFQRTKILFECESWPDRLVYIQVPLLMTWYSDANAWHWIGIATRTAMAIGLHRDTTHSKMMPVYKRVYTRLWWVLFQFDTIASVSSGRPQVINLDDSDVPDIQPWHVESISEAEIEFVVFHVQLCKIISETTRKGWSLRATPEAKLEAIKKADESLGNLLLSIPKRLQLTISYLDLWQAHFYLTYYNFVLLIHRPTPKSKKDSSTEGQEDAILCREAAVTIASIFEVLLDKKFISSLWLYSNHVVFTATIYIINEISKNKPLLAAKSRQTLHTFWKALRELTKYWNYAGGLLKVLEQKASRPRGERVHAPGEPSLNLQVDGPLFEQPKAGPSTWNDDDSVLPRNPDANIVDNYAATTSQNITMDFLTGGQDPSFNDLFLVDTSAFDFLFSEDIS</sequence>
<dbReference type="GO" id="GO:0008270">
    <property type="term" value="F:zinc ion binding"/>
    <property type="evidence" value="ECO:0007669"/>
    <property type="project" value="InterPro"/>
</dbReference>
<evidence type="ECO:0000256" key="2">
    <source>
        <dbReference type="ARBA" id="ARBA00022833"/>
    </source>
</evidence>
<dbReference type="SUPFAM" id="SSF57701">
    <property type="entry name" value="Zn2/Cys6 DNA-binding domain"/>
    <property type="match status" value="1"/>
</dbReference>
<accession>A0A2L2TLS9</accession>
<evidence type="ECO:0000256" key="4">
    <source>
        <dbReference type="ARBA" id="ARBA00023125"/>
    </source>
</evidence>
<proteinExistence type="predicted"/>
<dbReference type="InterPro" id="IPR052073">
    <property type="entry name" value="Amide_Lactam_Regulators"/>
</dbReference>
<dbReference type="OrthoDB" id="4236860at2759"/>